<dbReference type="Proteomes" id="UP001549162">
    <property type="component" value="Unassembled WGS sequence"/>
</dbReference>
<dbReference type="Pfam" id="PF10728">
    <property type="entry name" value="DUF2520"/>
    <property type="match status" value="1"/>
</dbReference>
<sequence>MHPALAFSSKENSYKDLDGAFFTIEGDKEALDILTKNLDRLKNPYKILKTKDKSGYHLSTVCVSNLVIGLGYMATELLKIYDFSEREALDALKVLGEKNLENFFDKGAINSLTGPVDRGDYNTINSHFDFLDKHDLKIEKEVYSKISTLLLEISKKKNPNRDYNILEEELKKN</sequence>
<organism evidence="2 3">
    <name type="scientific">Peptoniphilus olsenii</name>
    <dbReference type="NCBI Taxonomy" id="411570"/>
    <lineage>
        <taxon>Bacteria</taxon>
        <taxon>Bacillati</taxon>
        <taxon>Bacillota</taxon>
        <taxon>Tissierellia</taxon>
        <taxon>Tissierellales</taxon>
        <taxon>Peptoniphilaceae</taxon>
        <taxon>Peptoniphilus</taxon>
    </lineage>
</organism>
<dbReference type="InterPro" id="IPR018931">
    <property type="entry name" value="DUF2520"/>
</dbReference>
<comment type="caution">
    <text evidence="2">The sequence shown here is derived from an EMBL/GenBank/DDBJ whole genome shotgun (WGS) entry which is preliminary data.</text>
</comment>
<dbReference type="Gene3D" id="1.10.1040.20">
    <property type="entry name" value="ProC-like, C-terminal domain"/>
    <property type="match status" value="1"/>
</dbReference>
<dbReference type="EMBL" id="JBEPMA010000015">
    <property type="protein sequence ID" value="MET3618105.1"/>
    <property type="molecule type" value="Genomic_DNA"/>
</dbReference>
<dbReference type="InterPro" id="IPR008927">
    <property type="entry name" value="6-PGluconate_DH-like_C_sf"/>
</dbReference>
<name>A0ABV2JBE1_9FIRM</name>
<dbReference type="InterPro" id="IPR037108">
    <property type="entry name" value="TM1727-like_C_sf"/>
</dbReference>
<dbReference type="RefSeq" id="WP_354369139.1">
    <property type="nucleotide sequence ID" value="NZ_JBEPMA010000015.1"/>
</dbReference>
<protein>
    <submittedName>
        <fullName evidence="2">Short-subunit dehydrogenase-like oxidoreductase (DUF2520 family)</fullName>
    </submittedName>
</protein>
<feature type="domain" description="DUF2520" evidence="1">
    <location>
        <begin position="21"/>
        <end position="147"/>
    </location>
</feature>
<dbReference type="SUPFAM" id="SSF48179">
    <property type="entry name" value="6-phosphogluconate dehydrogenase C-terminal domain-like"/>
    <property type="match status" value="1"/>
</dbReference>
<gene>
    <name evidence="2" type="ORF">ABID14_001740</name>
</gene>
<evidence type="ECO:0000313" key="2">
    <source>
        <dbReference type="EMBL" id="MET3618105.1"/>
    </source>
</evidence>
<dbReference type="PANTHER" id="PTHR40459">
    <property type="entry name" value="CONSERVED HYPOTHETICAL ALANINE AND LEUCINE RICH PROTEIN"/>
    <property type="match status" value="1"/>
</dbReference>
<keyword evidence="3" id="KW-1185">Reference proteome</keyword>
<reference evidence="2 3" key="1">
    <citation type="submission" date="2024-06" db="EMBL/GenBank/DDBJ databases">
        <title>Genomic Encyclopedia of Type Strains, Phase IV (KMG-IV): sequencing the most valuable type-strain genomes for metagenomic binning, comparative biology and taxonomic classification.</title>
        <authorList>
            <person name="Goeker M."/>
        </authorList>
    </citation>
    <scope>NUCLEOTIDE SEQUENCE [LARGE SCALE GENOMIC DNA]</scope>
    <source>
        <strain evidence="2 3">DSM 21460</strain>
    </source>
</reference>
<dbReference type="PANTHER" id="PTHR40459:SF1">
    <property type="entry name" value="CONSERVED HYPOTHETICAL ALANINE AND LEUCINE RICH PROTEIN"/>
    <property type="match status" value="1"/>
</dbReference>
<dbReference type="Gene3D" id="3.40.50.720">
    <property type="entry name" value="NAD(P)-binding Rossmann-like Domain"/>
    <property type="match status" value="1"/>
</dbReference>
<evidence type="ECO:0000313" key="3">
    <source>
        <dbReference type="Proteomes" id="UP001549162"/>
    </source>
</evidence>
<accession>A0ABV2JBE1</accession>
<evidence type="ECO:0000259" key="1">
    <source>
        <dbReference type="Pfam" id="PF10728"/>
    </source>
</evidence>
<proteinExistence type="predicted"/>